<dbReference type="SUPFAM" id="SSF50129">
    <property type="entry name" value="GroES-like"/>
    <property type="match status" value="1"/>
</dbReference>
<comment type="function">
    <text evidence="3">Together with the chaperonin GroEL, plays an essential role in assisting protein folding. The GroEL-GroES system forms a nano-cage that allows encapsulation of the non-native substrate proteins and provides a physical environment optimized to promote and accelerate protein folding. GroES binds to the apical surface of the GroEL ring, thereby capping the opening of the GroEL channel.</text>
</comment>
<dbReference type="InterPro" id="IPR020818">
    <property type="entry name" value="Chaperonin_GroES"/>
</dbReference>
<reference evidence="4" key="1">
    <citation type="journal article" date="2020" name="mSystems">
        <title>Genome- and Community-Level Interaction Insights into Carbon Utilization and Element Cycling Functions of Hydrothermarchaeota in Hydrothermal Sediment.</title>
        <authorList>
            <person name="Zhou Z."/>
            <person name="Liu Y."/>
            <person name="Xu W."/>
            <person name="Pan J."/>
            <person name="Luo Z.H."/>
            <person name="Li M."/>
        </authorList>
    </citation>
    <scope>NUCLEOTIDE SEQUENCE [LARGE SCALE GENOMIC DNA]</scope>
    <source>
        <strain evidence="4">SpSt-751</strain>
    </source>
</reference>
<dbReference type="EMBL" id="DTGA01000091">
    <property type="protein sequence ID" value="HGB30965.1"/>
    <property type="molecule type" value="Genomic_DNA"/>
</dbReference>
<dbReference type="InterPro" id="IPR011032">
    <property type="entry name" value="GroES-like_sf"/>
</dbReference>
<organism evidence="4">
    <name type="scientific">Dictyoglomus turgidum</name>
    <dbReference type="NCBI Taxonomy" id="513050"/>
    <lineage>
        <taxon>Bacteria</taxon>
        <taxon>Pseudomonadati</taxon>
        <taxon>Dictyoglomota</taxon>
        <taxon>Dictyoglomia</taxon>
        <taxon>Dictyoglomales</taxon>
        <taxon>Dictyoglomaceae</taxon>
        <taxon>Dictyoglomus</taxon>
    </lineage>
</organism>
<name>A0A7C3WM70_9BACT</name>
<comment type="caution">
    <text evidence="4">The sequence shown here is derived from an EMBL/GenBank/DDBJ whole genome shotgun (WGS) entry which is preliminary data.</text>
</comment>
<dbReference type="SMART" id="SM00883">
    <property type="entry name" value="Cpn10"/>
    <property type="match status" value="1"/>
</dbReference>
<sequence>MIKPMGTKILVRILEEERVTSGGIIMPDDAHQDAIGYGIVEAVGPGYWRDGRYLSIEEVDGLKVGMKVSFIKFLKDTHTNEGIRNRIGDDLILIDTKDILTMEET</sequence>
<evidence type="ECO:0000256" key="1">
    <source>
        <dbReference type="ARBA" id="ARBA00006975"/>
    </source>
</evidence>
<dbReference type="Gene3D" id="2.30.33.40">
    <property type="entry name" value="GroES chaperonin"/>
    <property type="match status" value="1"/>
</dbReference>
<evidence type="ECO:0000256" key="3">
    <source>
        <dbReference type="RuleBase" id="RU000535"/>
    </source>
</evidence>
<gene>
    <name evidence="4" type="ORF">ENV35_03710</name>
</gene>
<proteinExistence type="inferred from homology"/>
<accession>A0A7C3WM70</accession>
<dbReference type="Pfam" id="PF00166">
    <property type="entry name" value="Cpn10"/>
    <property type="match status" value="1"/>
</dbReference>
<dbReference type="PRINTS" id="PR00297">
    <property type="entry name" value="CHAPERONIN10"/>
</dbReference>
<dbReference type="InterPro" id="IPR037124">
    <property type="entry name" value="Chaperonin_GroES_sf"/>
</dbReference>
<dbReference type="CDD" id="cd00320">
    <property type="entry name" value="cpn10"/>
    <property type="match status" value="1"/>
</dbReference>
<keyword evidence="2 3" id="KW-0143">Chaperone</keyword>
<protein>
    <recommendedName>
        <fullName evidence="3">10 kDa chaperonin</fullName>
    </recommendedName>
</protein>
<dbReference type="GO" id="GO:0044183">
    <property type="term" value="F:protein folding chaperone"/>
    <property type="evidence" value="ECO:0007669"/>
    <property type="project" value="InterPro"/>
</dbReference>
<evidence type="ECO:0000313" key="4">
    <source>
        <dbReference type="EMBL" id="HGB30965.1"/>
    </source>
</evidence>
<comment type="subunit">
    <text evidence="3">Heptamer of 7 subunits arranged in a ring.</text>
</comment>
<dbReference type="AlphaFoldDB" id="A0A7C3WM70"/>
<evidence type="ECO:0000256" key="2">
    <source>
        <dbReference type="ARBA" id="ARBA00023186"/>
    </source>
</evidence>
<comment type="similarity">
    <text evidence="1 3">Belongs to the GroES chaperonin family.</text>
</comment>
<dbReference type="GO" id="GO:0005524">
    <property type="term" value="F:ATP binding"/>
    <property type="evidence" value="ECO:0007669"/>
    <property type="project" value="InterPro"/>
</dbReference>